<evidence type="ECO:0000256" key="1">
    <source>
        <dbReference type="SAM" id="SignalP"/>
    </source>
</evidence>
<organism evidence="3 4">
    <name type="scientific">Pseudomonas pohangensis</name>
    <dbReference type="NCBI Taxonomy" id="364197"/>
    <lineage>
        <taxon>Bacteria</taxon>
        <taxon>Pseudomonadati</taxon>
        <taxon>Pseudomonadota</taxon>
        <taxon>Gammaproteobacteria</taxon>
        <taxon>Pseudomonadales</taxon>
        <taxon>Pseudomonadaceae</taxon>
        <taxon>Pseudomonas</taxon>
    </lineage>
</organism>
<reference evidence="4" key="1">
    <citation type="submission" date="2016-10" db="EMBL/GenBank/DDBJ databases">
        <authorList>
            <person name="Varghese N."/>
            <person name="Submissions S."/>
        </authorList>
    </citation>
    <scope>NUCLEOTIDE SEQUENCE [LARGE SCALE GENOMIC DNA]</scope>
    <source>
        <strain evidence="4">DSM 17875</strain>
    </source>
</reference>
<dbReference type="OrthoDB" id="7002259at2"/>
<feature type="signal peptide" evidence="1">
    <location>
        <begin position="1"/>
        <end position="27"/>
    </location>
</feature>
<feature type="domain" description="DUF2846" evidence="2">
    <location>
        <begin position="35"/>
        <end position="127"/>
    </location>
</feature>
<sequence length="164" mass="18270">MTRTPVRLFLLCWFCLLAACASTPNHFQPSAPSAADRGLVYLYRPEASNPGMQPLRFSYPVVMVDGRSVGILEFDKYFPVELAAGQHSILVTGGVAPAKWENLPDIQQQFNLAPGEVKYLKLDVQFQLDDMTFGDSSAKYSIFLTPMDSDSAIPEIRTTELRSF</sequence>
<feature type="chain" id="PRO_5009276131" description="DUF2846 domain-containing protein" evidence="1">
    <location>
        <begin position="28"/>
        <end position="164"/>
    </location>
</feature>
<dbReference type="Proteomes" id="UP000243232">
    <property type="component" value="Chromosome I"/>
</dbReference>
<evidence type="ECO:0000313" key="3">
    <source>
        <dbReference type="EMBL" id="SDU35922.1"/>
    </source>
</evidence>
<evidence type="ECO:0000259" key="2">
    <source>
        <dbReference type="Pfam" id="PF11008"/>
    </source>
</evidence>
<dbReference type="RefSeq" id="WP_157718898.1">
    <property type="nucleotide sequence ID" value="NZ_LT629785.1"/>
</dbReference>
<keyword evidence="4" id="KW-1185">Reference proteome</keyword>
<evidence type="ECO:0000313" key="4">
    <source>
        <dbReference type="Proteomes" id="UP000243232"/>
    </source>
</evidence>
<dbReference type="PROSITE" id="PS51257">
    <property type="entry name" value="PROKAR_LIPOPROTEIN"/>
    <property type="match status" value="1"/>
</dbReference>
<name>A0A1H2HVJ4_9PSED</name>
<accession>A0A1H2HVJ4</accession>
<dbReference type="Pfam" id="PF11008">
    <property type="entry name" value="DUF2846"/>
    <property type="match status" value="1"/>
</dbReference>
<dbReference type="AlphaFoldDB" id="A0A1H2HVJ4"/>
<keyword evidence="1" id="KW-0732">Signal</keyword>
<proteinExistence type="predicted"/>
<gene>
    <name evidence="3" type="ORF">SAMN05216296_3300</name>
</gene>
<protein>
    <recommendedName>
        <fullName evidence="2">DUF2846 domain-containing protein</fullName>
    </recommendedName>
</protein>
<dbReference type="EMBL" id="LT629785">
    <property type="protein sequence ID" value="SDU35922.1"/>
    <property type="molecule type" value="Genomic_DNA"/>
</dbReference>
<dbReference type="InterPro" id="IPR022548">
    <property type="entry name" value="DUF2846"/>
</dbReference>